<dbReference type="Gene3D" id="3.40.1030.10">
    <property type="entry name" value="Nucleoside phosphorylase/phosphoribosyltransferase catalytic domain"/>
    <property type="match status" value="1"/>
</dbReference>
<evidence type="ECO:0000256" key="2">
    <source>
        <dbReference type="ARBA" id="ARBA00022679"/>
    </source>
</evidence>
<dbReference type="InterPro" id="IPR035902">
    <property type="entry name" value="Nuc_phospho_transferase"/>
</dbReference>
<keyword evidence="2" id="KW-0808">Transferase</keyword>
<dbReference type="STRING" id="28092.WM40_01195"/>
<evidence type="ECO:0000313" key="5">
    <source>
        <dbReference type="Proteomes" id="UP000033618"/>
    </source>
</evidence>
<proteinExistence type="predicted"/>
<comment type="caution">
    <text evidence="4">The sequence shown here is derived from an EMBL/GenBank/DDBJ whole genome shotgun (WGS) entry which is preliminary data.</text>
</comment>
<dbReference type="Gene3D" id="1.20.970.10">
    <property type="entry name" value="Transferase, Pyrimidine Nucleoside Phosphorylase, Chain C"/>
    <property type="match status" value="1"/>
</dbReference>
<dbReference type="SUPFAM" id="SSF47648">
    <property type="entry name" value="Nucleoside phosphorylase/phosphoribosyltransferase N-terminal domain"/>
    <property type="match status" value="1"/>
</dbReference>
<dbReference type="PANTHER" id="PTHR43285:SF4">
    <property type="entry name" value="TRANSFERASE"/>
    <property type="match status" value="1"/>
</dbReference>
<dbReference type="PATRIC" id="fig|28092.6.peg.266"/>
<gene>
    <name evidence="4" type="ORF">WM40_01195</name>
</gene>
<dbReference type="GO" id="GO:0004048">
    <property type="term" value="F:anthranilate phosphoribosyltransferase activity"/>
    <property type="evidence" value="ECO:0007669"/>
    <property type="project" value="InterPro"/>
</dbReference>
<sequence length="361" mass="37852">MQSSPTAAASATPASAPDGSAFRCAHLIKEIGRGARGARALSRDDTEALFTAILDGRVDDVALGALLMAYRIKGETPDELAGMLAAAQTRVNAIPFPCDGVETVAETAASHRATGWLRPVSIPSYNGARKMANLVPLLAAMLAQRGVPVVVHGVRDDPGRVTSAAIFTAMGLPPVASADDATERLREGKPVFVPIDVLSPGLDRLLKLRATMGVRNSAHTLVKLLDVFAYPEGRHGIRLVNYTHPPYRDSLAGLFAAHPSLARGDILLARGTEGEAVADVRRQVQIDRLKEGAADVLVPSSRSDDVPDDPAMLQLPDAAQAMDAHATAAWITAALADATRIPAGIARQVTQIVAIASDGGR</sequence>
<dbReference type="InterPro" id="IPR017459">
    <property type="entry name" value="Glycosyl_Trfase_fam3_N_dom"/>
</dbReference>
<dbReference type="OrthoDB" id="9768896at2"/>
<dbReference type="NCBIfam" id="NF006005">
    <property type="entry name" value="PRK08136.1"/>
    <property type="match status" value="1"/>
</dbReference>
<feature type="domain" description="Glycosyl transferase family 3 N-terminal" evidence="3">
    <location>
        <begin position="26"/>
        <end position="87"/>
    </location>
</feature>
<reference evidence="4 5" key="1">
    <citation type="submission" date="2015-03" db="EMBL/GenBank/DDBJ databases">
        <title>Draft Genome Sequence of Burkholderia andropogonis type strain ICMP2807, isolated from Sorghum bicolor.</title>
        <authorList>
            <person name="Lopes-Santos L."/>
            <person name="Castro D.B."/>
            <person name="Ottoboni L.M."/>
            <person name="Park D."/>
            <person name="Weirc B.S."/>
            <person name="Destefano S.A."/>
        </authorList>
    </citation>
    <scope>NUCLEOTIDE SEQUENCE [LARGE SCALE GENOMIC DNA]</scope>
    <source>
        <strain evidence="4 5">ICMP2807</strain>
    </source>
</reference>
<dbReference type="Pfam" id="PF02885">
    <property type="entry name" value="Glycos_trans_3N"/>
    <property type="match status" value="1"/>
</dbReference>
<name>A0A0F5K5X7_9BURK</name>
<dbReference type="InterPro" id="IPR005940">
    <property type="entry name" value="Anthranilate_Pribosyl_Tfrase"/>
</dbReference>
<keyword evidence="1" id="KW-0328">Glycosyltransferase</keyword>
<dbReference type="AlphaFoldDB" id="A0A0F5K5X7"/>
<evidence type="ECO:0000256" key="1">
    <source>
        <dbReference type="ARBA" id="ARBA00022676"/>
    </source>
</evidence>
<evidence type="ECO:0000259" key="3">
    <source>
        <dbReference type="Pfam" id="PF02885"/>
    </source>
</evidence>
<dbReference type="InterPro" id="IPR036320">
    <property type="entry name" value="Glycosyl_Trfase_fam3_N_dom_sf"/>
</dbReference>
<evidence type="ECO:0000313" key="4">
    <source>
        <dbReference type="EMBL" id="KKB65264.1"/>
    </source>
</evidence>
<dbReference type="GO" id="GO:0000162">
    <property type="term" value="P:L-tryptophan biosynthetic process"/>
    <property type="evidence" value="ECO:0007669"/>
    <property type="project" value="InterPro"/>
</dbReference>
<accession>A0A0F5K5X7</accession>
<dbReference type="EMBL" id="LAQU01000001">
    <property type="protein sequence ID" value="KKB65264.1"/>
    <property type="molecule type" value="Genomic_DNA"/>
</dbReference>
<dbReference type="Proteomes" id="UP000033618">
    <property type="component" value="Unassembled WGS sequence"/>
</dbReference>
<dbReference type="SUPFAM" id="SSF52418">
    <property type="entry name" value="Nucleoside phosphorylase/phosphoribosyltransferase catalytic domain"/>
    <property type="match status" value="1"/>
</dbReference>
<keyword evidence="5" id="KW-1185">Reference proteome</keyword>
<protein>
    <recommendedName>
        <fullName evidence="3">Glycosyl transferase family 3 N-terminal domain-containing protein</fullName>
    </recommendedName>
</protein>
<dbReference type="GO" id="GO:0005829">
    <property type="term" value="C:cytosol"/>
    <property type="evidence" value="ECO:0007669"/>
    <property type="project" value="TreeGrafter"/>
</dbReference>
<dbReference type="PANTHER" id="PTHR43285">
    <property type="entry name" value="ANTHRANILATE PHOSPHORIBOSYLTRANSFERASE"/>
    <property type="match status" value="1"/>
</dbReference>
<organism evidence="4 5">
    <name type="scientific">Robbsia andropogonis</name>
    <dbReference type="NCBI Taxonomy" id="28092"/>
    <lineage>
        <taxon>Bacteria</taxon>
        <taxon>Pseudomonadati</taxon>
        <taxon>Pseudomonadota</taxon>
        <taxon>Betaproteobacteria</taxon>
        <taxon>Burkholderiales</taxon>
        <taxon>Burkholderiaceae</taxon>
        <taxon>Robbsia</taxon>
    </lineage>
</organism>
<dbReference type="RefSeq" id="WP_024902499.1">
    <property type="nucleotide sequence ID" value="NZ_CADFGU010000001.1"/>
</dbReference>